<proteinExistence type="predicted"/>
<sequence length="590" mass="68841">MVETAVMFVLDKLTPFFANEVQLISGGREEVVYVRAELERMKVFLRIFDRLDETDEEVEVWVKQIRDVAHDIEDVLDEFSLLLAHNHGDGFYGFLHKLSCCIKNMKARYRIGYEIQGINSRIRSIYEGLIRLRQKFRAGEQAGSSSTTTWNDRRGDALLLDETDLNATWPDKVRRLSVHNTLQNVKQNRCVNASQLRSLFMFGIVEKPCLHALFPSGFKLLGVLDMRGTPVTKFPIEVLNLYYLKYLSLRDTKVKTIPRYIGKLQNLETLDLKHAYVTELPAEILNLKKLRHLMVYRYEYESYTHSKYGFKSLEKIGFLQSLQKLCFIEANHVETLQELGKLTQLRRLGVLKLRKQDGKTLCSSIEHLTNLRALSIISTHVNEILDLQHLYHPPQFLQRIYLTGRLESLPHWIAYAHSLVKVYLKWSRLKEDPLVFLQDLPNLVHLELLQVYDGDTVCFMAGGFKKLKQLGLNKFDELRFVEIQEGAMPCIEKLSIQRCKSLQKVPLGIEHLSELKLLEFFDMPHKLLQTICRDEEAEDYWRVAHIPEVYITYWRDGGWEVYSLEGFIEGESAPKLNTVISNRELQTRWK</sequence>
<gene>
    <name evidence="1" type="ORF">Pint_03533</name>
</gene>
<dbReference type="Proteomes" id="UP001163603">
    <property type="component" value="Chromosome 1"/>
</dbReference>
<comment type="caution">
    <text evidence="1">The sequence shown here is derived from an EMBL/GenBank/DDBJ whole genome shotgun (WGS) entry which is preliminary data.</text>
</comment>
<evidence type="ECO:0000313" key="1">
    <source>
        <dbReference type="EMBL" id="KAJ0053953.1"/>
    </source>
</evidence>
<evidence type="ECO:0000313" key="2">
    <source>
        <dbReference type="Proteomes" id="UP001163603"/>
    </source>
</evidence>
<keyword evidence="2" id="KW-1185">Reference proteome</keyword>
<organism evidence="1 2">
    <name type="scientific">Pistacia integerrima</name>
    <dbReference type="NCBI Taxonomy" id="434235"/>
    <lineage>
        <taxon>Eukaryota</taxon>
        <taxon>Viridiplantae</taxon>
        <taxon>Streptophyta</taxon>
        <taxon>Embryophyta</taxon>
        <taxon>Tracheophyta</taxon>
        <taxon>Spermatophyta</taxon>
        <taxon>Magnoliopsida</taxon>
        <taxon>eudicotyledons</taxon>
        <taxon>Gunneridae</taxon>
        <taxon>Pentapetalae</taxon>
        <taxon>rosids</taxon>
        <taxon>malvids</taxon>
        <taxon>Sapindales</taxon>
        <taxon>Anacardiaceae</taxon>
        <taxon>Pistacia</taxon>
    </lineage>
</organism>
<reference evidence="2" key="1">
    <citation type="journal article" date="2023" name="G3 (Bethesda)">
        <title>Genome assembly and association tests identify interacting loci associated with vigor, precocity, and sex in interspecific pistachio rootstocks.</title>
        <authorList>
            <person name="Palmer W."/>
            <person name="Jacygrad E."/>
            <person name="Sagayaradj S."/>
            <person name="Cavanaugh K."/>
            <person name="Han R."/>
            <person name="Bertier L."/>
            <person name="Beede B."/>
            <person name="Kafkas S."/>
            <person name="Golino D."/>
            <person name="Preece J."/>
            <person name="Michelmore R."/>
        </authorList>
    </citation>
    <scope>NUCLEOTIDE SEQUENCE [LARGE SCALE GENOMIC DNA]</scope>
</reference>
<dbReference type="EMBL" id="CM047736">
    <property type="protein sequence ID" value="KAJ0053953.1"/>
    <property type="molecule type" value="Genomic_DNA"/>
</dbReference>
<name>A0ACC0ZP82_9ROSI</name>
<protein>
    <submittedName>
        <fullName evidence="1">Uncharacterized protein</fullName>
    </submittedName>
</protein>
<accession>A0ACC0ZP82</accession>